<protein>
    <submittedName>
        <fullName evidence="4">Uncharacterized protein</fullName>
    </submittedName>
</protein>
<gene>
    <name evidence="4" type="ORF">PCOR1329_LOCUS35418</name>
</gene>
<evidence type="ECO:0000313" key="4">
    <source>
        <dbReference type="EMBL" id="CAK0839827.1"/>
    </source>
</evidence>
<keyword evidence="3" id="KW-0732">Signal</keyword>
<name>A0ABN9T4B2_9DINO</name>
<sequence length="683" mass="72393">MKCARLLIVALALAGASGQSPLGKVIELLSSLEAQIQREAEESAKLNSEKEGWCKDTSVNLGFEIKTGSSEVEELKAAIGKEAATISSLTSKVEDLAATIAKSEADLAAATKIRGEEAGDFSVAEKELIDTISALQRAIGILQREMSKSGGAAFVQVKSAGSVIQALQALVKASAFSAADASTLASFVQNTQGAEDSDEEPGAPEAATYTSKSGSIVDVLEDLLDKANEQLNAARKKETSARQNFEMLAQSLKDEIKFSTKDMSEAKKSAAASGEAKSEAEGALAAGSKDLAGDKAALEELKKDCAAHADDYTAEASSRAEELKAVQDAKKVLSETTGGAAGVAYGLSQIAPSFLQLGRSSAAVRSGADLANFEAARFVRELGRRFHSPALAQLAQRMSSAVRFSSASGEDPFTKVKSLIGDMIQKLEAESGADATHKQYCDKEMADTTDKQDEKTTLIEKLTTKINQMVARSAALKDSIATLQKELSELAASQAHMDKMRAAENELFLKQKKELTMGISGVQTAMKTLREYYGSGAKDHAAAADAGAGILGLLEVCLADFTKSLSEATATEDSAASEYSSTTMENKIEKTAKDQDVKYQEKEAADLDKAVVDATSDRASTQEELDAVLEYLAKLKDICVAKPETYAERAERRAAEISGLRQALSILEGEALLIQRKALRGRV</sequence>
<evidence type="ECO:0000256" key="2">
    <source>
        <dbReference type="SAM" id="MobiDB-lite"/>
    </source>
</evidence>
<dbReference type="Proteomes" id="UP001189429">
    <property type="component" value="Unassembled WGS sequence"/>
</dbReference>
<feature type="region of interest" description="Disordered" evidence="2">
    <location>
        <begin position="190"/>
        <end position="211"/>
    </location>
</feature>
<reference evidence="4" key="1">
    <citation type="submission" date="2023-10" db="EMBL/GenBank/DDBJ databases">
        <authorList>
            <person name="Chen Y."/>
            <person name="Shah S."/>
            <person name="Dougan E. K."/>
            <person name="Thang M."/>
            <person name="Chan C."/>
        </authorList>
    </citation>
    <scope>NUCLEOTIDE SEQUENCE [LARGE SCALE GENOMIC DNA]</scope>
</reference>
<accession>A0ABN9T4B2</accession>
<feature type="coiled-coil region" evidence="1">
    <location>
        <begin position="22"/>
        <end position="49"/>
    </location>
</feature>
<evidence type="ECO:0000313" key="5">
    <source>
        <dbReference type="Proteomes" id="UP001189429"/>
    </source>
</evidence>
<feature type="coiled-coil region" evidence="1">
    <location>
        <begin position="217"/>
        <end position="269"/>
    </location>
</feature>
<comment type="caution">
    <text evidence="4">The sequence shown here is derived from an EMBL/GenBank/DDBJ whole genome shotgun (WGS) entry which is preliminary data.</text>
</comment>
<feature type="chain" id="PRO_5045789709" evidence="3">
    <location>
        <begin position="19"/>
        <end position="683"/>
    </location>
</feature>
<feature type="signal peptide" evidence="3">
    <location>
        <begin position="1"/>
        <end position="18"/>
    </location>
</feature>
<keyword evidence="5" id="KW-1185">Reference proteome</keyword>
<feature type="coiled-coil region" evidence="1">
    <location>
        <begin position="466"/>
        <end position="493"/>
    </location>
</feature>
<dbReference type="EMBL" id="CAUYUJ010014327">
    <property type="protein sequence ID" value="CAK0839827.1"/>
    <property type="molecule type" value="Genomic_DNA"/>
</dbReference>
<organism evidence="4 5">
    <name type="scientific">Prorocentrum cordatum</name>
    <dbReference type="NCBI Taxonomy" id="2364126"/>
    <lineage>
        <taxon>Eukaryota</taxon>
        <taxon>Sar</taxon>
        <taxon>Alveolata</taxon>
        <taxon>Dinophyceae</taxon>
        <taxon>Prorocentrales</taxon>
        <taxon>Prorocentraceae</taxon>
        <taxon>Prorocentrum</taxon>
    </lineage>
</organism>
<keyword evidence="1" id="KW-0175">Coiled coil</keyword>
<evidence type="ECO:0000256" key="3">
    <source>
        <dbReference type="SAM" id="SignalP"/>
    </source>
</evidence>
<evidence type="ECO:0000256" key="1">
    <source>
        <dbReference type="SAM" id="Coils"/>
    </source>
</evidence>
<proteinExistence type="predicted"/>